<feature type="domain" description="Glycosyltransferase 2-like" evidence="2">
    <location>
        <begin position="989"/>
        <end position="1108"/>
    </location>
</feature>
<dbReference type="Gene3D" id="3.90.550.10">
    <property type="entry name" value="Spore Coat Polysaccharide Biosynthesis Protein SpsA, Chain A"/>
    <property type="match status" value="2"/>
</dbReference>
<evidence type="ECO:0000313" key="4">
    <source>
        <dbReference type="EMBL" id="HEC68495.1"/>
    </source>
</evidence>
<dbReference type="Proteomes" id="UP000885738">
    <property type="component" value="Unassembled WGS sequence"/>
</dbReference>
<dbReference type="Gene3D" id="3.40.50.2000">
    <property type="entry name" value="Glycogen Phosphorylase B"/>
    <property type="match status" value="1"/>
</dbReference>
<dbReference type="GO" id="GO:0016757">
    <property type="term" value="F:glycosyltransferase activity"/>
    <property type="evidence" value="ECO:0007669"/>
    <property type="project" value="InterPro"/>
</dbReference>
<name>A0A7C2A962_DESA2</name>
<accession>A0A7C2A962</accession>
<dbReference type="Pfam" id="PF00685">
    <property type="entry name" value="Sulfotransfer_1"/>
    <property type="match status" value="1"/>
</dbReference>
<dbReference type="Gene3D" id="3.40.50.150">
    <property type="entry name" value="Vaccinia Virus protein VP39"/>
    <property type="match status" value="1"/>
</dbReference>
<dbReference type="CDD" id="cd04186">
    <property type="entry name" value="GT_2_like_c"/>
    <property type="match status" value="2"/>
</dbReference>
<dbReference type="InterPro" id="IPR027417">
    <property type="entry name" value="P-loop_NTPase"/>
</dbReference>
<dbReference type="PANTHER" id="PTHR43179:SF7">
    <property type="entry name" value="RHAMNOSYLTRANSFERASE WBBL"/>
    <property type="match status" value="1"/>
</dbReference>
<dbReference type="Pfam" id="PF00534">
    <property type="entry name" value="Glycos_transf_1"/>
    <property type="match status" value="1"/>
</dbReference>
<evidence type="ECO:0000259" key="1">
    <source>
        <dbReference type="Pfam" id="PF00534"/>
    </source>
</evidence>
<dbReference type="Pfam" id="PF00535">
    <property type="entry name" value="Glycos_transf_2"/>
    <property type="match status" value="2"/>
</dbReference>
<dbReference type="InterPro" id="IPR029063">
    <property type="entry name" value="SAM-dependent_MTases_sf"/>
</dbReference>
<dbReference type="SUPFAM" id="SSF53448">
    <property type="entry name" value="Nucleotide-diphospho-sugar transferases"/>
    <property type="match status" value="2"/>
</dbReference>
<protein>
    <submittedName>
        <fullName evidence="4">Glycosyltransferase</fullName>
    </submittedName>
</protein>
<feature type="domain" description="Glycosyltransferase 2-like" evidence="2">
    <location>
        <begin position="1242"/>
        <end position="1431"/>
    </location>
</feature>
<dbReference type="SUPFAM" id="SSF53335">
    <property type="entry name" value="S-adenosyl-L-methionine-dependent methyltransferases"/>
    <property type="match status" value="1"/>
</dbReference>
<dbReference type="CDD" id="cd03801">
    <property type="entry name" value="GT4_PimA-like"/>
    <property type="match status" value="1"/>
</dbReference>
<proteinExistence type="predicted"/>
<dbReference type="GO" id="GO:0008146">
    <property type="term" value="F:sulfotransferase activity"/>
    <property type="evidence" value="ECO:0007669"/>
    <property type="project" value="InterPro"/>
</dbReference>
<dbReference type="Gene3D" id="3.40.50.300">
    <property type="entry name" value="P-loop containing nucleotide triphosphate hydrolases"/>
    <property type="match status" value="2"/>
</dbReference>
<dbReference type="InterPro" id="IPR000863">
    <property type="entry name" value="Sulfotransferase_dom"/>
</dbReference>
<reference evidence="4" key="1">
    <citation type="journal article" date="2020" name="mSystems">
        <title>Genome- and Community-Level Interaction Insights into Carbon Utilization and Element Cycling Functions of Hydrothermarchaeota in Hydrothermal Sediment.</title>
        <authorList>
            <person name="Zhou Z."/>
            <person name="Liu Y."/>
            <person name="Xu W."/>
            <person name="Pan J."/>
            <person name="Luo Z.H."/>
            <person name="Li M."/>
        </authorList>
    </citation>
    <scope>NUCLEOTIDE SEQUENCE [LARGE SCALE GENOMIC DNA]</scope>
    <source>
        <strain evidence="4">HyVt-389</strain>
    </source>
</reference>
<dbReference type="InterPro" id="IPR029044">
    <property type="entry name" value="Nucleotide-diphossugar_trans"/>
</dbReference>
<dbReference type="PANTHER" id="PTHR43179">
    <property type="entry name" value="RHAMNOSYLTRANSFERASE WBBL"/>
    <property type="match status" value="1"/>
</dbReference>
<feature type="domain" description="Sulfotransferase" evidence="3">
    <location>
        <begin position="565"/>
        <end position="736"/>
    </location>
</feature>
<evidence type="ECO:0000259" key="2">
    <source>
        <dbReference type="Pfam" id="PF00535"/>
    </source>
</evidence>
<sequence length="1639" mass="191134">MNILILCDSIVRCGGLLRFDRVAKIIKDWGYKLYFLPLSSFNNKDILVNSEIISQEEAMRTRWDVTMVPGAGFPDNTIRQFENFTSNRFGLRIQHILNDTTLKERFLKVNRVFKPDLVLFNNYDWKIGTYTEFQAKQFRYLVGGVDTKTFYPLPFKKIKNKTELIVIGGQARKNPVPLIETLEYLPPNFIIKLFGNYDRNLLIKYRKYIEKERLFFIGELDERRLLKYYREIDVAVSTEKFAGWSNLGAEALSSGVPLICTKHGTSSYAIDGLTALVLEEPTPKIIASKILSLFQDHELYRKLAINGREKILEFDWYEYSTKLCKLFHKKYSQHYIYAPRFGLYGKWSIKSRLNGLREILKIAHGKTVLDMGMAEGIVALSFLRHGAKFVLGFEIDNRRVEKSKEICSAYSNKSFNAENLELWDDIKIKYKNIIKDGFDIVLYLGIHHHLDRNSRVKVLKETVKLAKFYFIIRTPAGFYKEDKIDEIMDRESFLLEKEELPQIESIGVLRIYKKLIGVNKMKREFISYPKSGRTWIRYILAQLGLEKYINFHHDQFEFNDGSKPPHNFDIELRRQKYKKTDKIVYLERDPRDVMVSLYFQVTGRFKDIFNYKGTISEFICDKYFGAYNLCKFREMWNQLVKENNYLKITYEECHENMQKVIEKIIDYYGFCVDKKRVKEAVVNATFEKMRKLEESGKFPEPWLRPRQGALKVRRGVVHGYKDYLSKEDIDFLNSIFFSNKENNISQMSIYSNYSMKQDKIEKIKKSIIVLGMHRSGTSMTAGVLHRLGVNMGKNLMKGNWANPLGYFENLEFVRLNDRILQAAGGSWNDPPGREKILAQKEKFSSEIYNLIQKEKSEIWGWKDPRTTLTIELFLPYLENPYFLICYRNPLSIAESLKRRDGTSIEFGLKLTGIYNQRIVDFLEKHPHLKKIYLPYEDIVSYPELWLKKLVNFLGLNPTNEEFQKALEFIKPKYKNTNFTFINTRSPRVSIIIPVFNKLEFTKQCLDALYEVTPINLFELIIVNNASTDGTKEFLNEFAKTHPNVKVIHNQENLGFAKACNQGARAAKGKYLVFLNNDTIPLKDWLEEMLKIIETEKNIGIVGSKLLYPNNTIQHAGVAIADFLQFICPYHIHRKSPADTPEVNVVKDYQAVTGACMLIPKELFDGLGGFDEGFLNGYEDVDLCFQVREAGYRVVYTPKSVLYHFESISEGRFKAEKENEKRLQEKWSGKIKPDVEIYFPKVSVIILNYNNSQDTIKCLESIYKNIKYKRIQGIVIDNGSKTEDVLILKKWFNSQDVESIFCHKGHFSYNNEPFKRELIFIENQENLGFAGGNNIGIKYALNCGADYVWLLNNDTIIDKDALIELIKLAEIDKKIGMVSSKLYCYHDPKKVQYNGEKVVYEGMEDVKGELPKPTNSATGCSLLMRRKLIENVGLLDEDYFLYFEDNDISTRALKAGWKVYYNPYSKVYHKGGASVGGWLKTPLSVYYATRNLLLYCYKHDGSKISEIFGSLKCQIFPQLNGDRKKIYAFSQGIEDFIFKKKGKTDIDFGNILEVIKKIERKKSEIEESLKNSFEIGTKEKFYLIKNAFILKSDEYLNKFFNLARVLFLKESYKKDKKEVDYYHQAEVLYNNGQERSHKII</sequence>
<dbReference type="SUPFAM" id="SSF53756">
    <property type="entry name" value="UDP-Glycosyltransferase/glycogen phosphorylase"/>
    <property type="match status" value="1"/>
</dbReference>
<gene>
    <name evidence="4" type="ORF">ENI35_06810</name>
</gene>
<dbReference type="InterPro" id="IPR001296">
    <property type="entry name" value="Glyco_trans_1"/>
</dbReference>
<evidence type="ECO:0000259" key="3">
    <source>
        <dbReference type="Pfam" id="PF00685"/>
    </source>
</evidence>
<feature type="domain" description="Glycosyl transferase family 1" evidence="1">
    <location>
        <begin position="170"/>
        <end position="309"/>
    </location>
</feature>
<dbReference type="Pfam" id="PF13469">
    <property type="entry name" value="Sulfotransfer_3"/>
    <property type="match status" value="1"/>
</dbReference>
<organism evidence="4">
    <name type="scientific">Desulfofervidus auxilii</name>
    <dbReference type="NCBI Taxonomy" id="1621989"/>
    <lineage>
        <taxon>Bacteria</taxon>
        <taxon>Pseudomonadati</taxon>
        <taxon>Thermodesulfobacteriota</taxon>
        <taxon>Candidatus Desulfofervidia</taxon>
        <taxon>Candidatus Desulfofervidales</taxon>
        <taxon>Candidatus Desulfofervidaceae</taxon>
        <taxon>Candidatus Desulfofervidus</taxon>
    </lineage>
</organism>
<dbReference type="InterPro" id="IPR001173">
    <property type="entry name" value="Glyco_trans_2-like"/>
</dbReference>
<dbReference type="SUPFAM" id="SSF52540">
    <property type="entry name" value="P-loop containing nucleoside triphosphate hydrolases"/>
    <property type="match status" value="2"/>
</dbReference>
<dbReference type="EMBL" id="DRIH01000244">
    <property type="protein sequence ID" value="HEC68495.1"/>
    <property type="molecule type" value="Genomic_DNA"/>
</dbReference>
<comment type="caution">
    <text evidence="4">The sequence shown here is derived from an EMBL/GenBank/DDBJ whole genome shotgun (WGS) entry which is preliminary data.</text>
</comment>